<accession>A0A061A3N5</accession>
<dbReference type="EMBL" id="LK022848">
    <property type="protein sequence ID" value="CDR17433.1"/>
    <property type="molecule type" value="Genomic_DNA"/>
</dbReference>
<gene>
    <name evidence="2" type="ORF">J2Z30_005322</name>
    <name evidence="1" type="ORF">SIRAN9426</name>
</gene>
<name>A0A061A3N5_9ACTN</name>
<proteinExistence type="predicted"/>
<evidence type="ECO:0000313" key="2">
    <source>
        <dbReference type="EMBL" id="MBP2064299.1"/>
    </source>
</evidence>
<dbReference type="Proteomes" id="UP000756710">
    <property type="component" value="Unassembled WGS sequence"/>
</dbReference>
<dbReference type="HOGENOM" id="CLU_3048479_0_0_11"/>
<dbReference type="AlphaFoldDB" id="A0A061A3N5"/>
<dbReference type="RefSeq" id="WP_209468851.1">
    <property type="nucleotide sequence ID" value="NZ_BAABDR010000029.1"/>
</dbReference>
<dbReference type="EMBL" id="JAGGLR010000014">
    <property type="protein sequence ID" value="MBP2064299.1"/>
    <property type="molecule type" value="Genomic_DNA"/>
</dbReference>
<reference evidence="1" key="1">
    <citation type="submission" date="2014-05" db="EMBL/GenBank/DDBJ databases">
        <authorList>
            <person name="Horn Fabian"/>
        </authorList>
    </citation>
    <scope>NUCLEOTIDE SEQUENCE</scope>
</reference>
<protein>
    <submittedName>
        <fullName evidence="1">Uncharacterized protein</fullName>
    </submittedName>
</protein>
<evidence type="ECO:0000313" key="3">
    <source>
        <dbReference type="Proteomes" id="UP000756710"/>
    </source>
</evidence>
<evidence type="ECO:0000313" key="1">
    <source>
        <dbReference type="EMBL" id="CDR17433.1"/>
    </source>
</evidence>
<keyword evidence="3" id="KW-1185">Reference proteome</keyword>
<reference evidence="2 3" key="2">
    <citation type="submission" date="2021-03" db="EMBL/GenBank/DDBJ databases">
        <title>Genomic Encyclopedia of Type Strains, Phase IV (KMG-IV): sequencing the most valuable type-strain genomes for metagenomic binning, comparative biology and taxonomic classification.</title>
        <authorList>
            <person name="Goeker M."/>
        </authorList>
    </citation>
    <scope>NUCLEOTIDE SEQUENCE [LARGE SCALE GENOMIC DNA]</scope>
    <source>
        <strain evidence="2 3">DSM 41954</strain>
    </source>
</reference>
<sequence>MDRACDAAHRSGGQEQPDWLAQIARGVAAAALDDAGLDLAAFADTSARLPDTAG</sequence>
<organism evidence="1">
    <name type="scientific">Streptomyces iranensis</name>
    <dbReference type="NCBI Taxonomy" id="576784"/>
    <lineage>
        <taxon>Bacteria</taxon>
        <taxon>Bacillati</taxon>
        <taxon>Actinomycetota</taxon>
        <taxon>Actinomycetes</taxon>
        <taxon>Kitasatosporales</taxon>
        <taxon>Streptomycetaceae</taxon>
        <taxon>Streptomyces</taxon>
        <taxon>Streptomyces violaceusniger group</taxon>
    </lineage>
</organism>